<reference evidence="1" key="2">
    <citation type="submission" date="2015-06" db="UniProtKB">
        <authorList>
            <consortium name="EnsemblPlants"/>
        </authorList>
    </citation>
    <scope>IDENTIFICATION</scope>
    <source>
        <strain evidence="1">DM1-3 516 R44</strain>
    </source>
</reference>
<name>M1DXK1_SOLTU</name>
<dbReference type="PaxDb" id="4113-PGSC0003DMT400096028"/>
<sequence>MEIQMATLLQHMKPWMQHSITESEARMEQMMDQRVKAVHKRLNAFEFAVLERPTETIDVTTFQRELAGLRADVATLLAPTKTERKSAPAVPEDEVVMTALFGDTMQPPDSSRVVGKRPTLTTLPTLMRLDD</sequence>
<keyword evidence="2" id="KW-1185">Reference proteome</keyword>
<organism evidence="1 2">
    <name type="scientific">Solanum tuberosum</name>
    <name type="common">Potato</name>
    <dbReference type="NCBI Taxonomy" id="4113"/>
    <lineage>
        <taxon>Eukaryota</taxon>
        <taxon>Viridiplantae</taxon>
        <taxon>Streptophyta</taxon>
        <taxon>Embryophyta</taxon>
        <taxon>Tracheophyta</taxon>
        <taxon>Spermatophyta</taxon>
        <taxon>Magnoliopsida</taxon>
        <taxon>eudicotyledons</taxon>
        <taxon>Gunneridae</taxon>
        <taxon>Pentapetalae</taxon>
        <taxon>asterids</taxon>
        <taxon>lamiids</taxon>
        <taxon>Solanales</taxon>
        <taxon>Solanaceae</taxon>
        <taxon>Solanoideae</taxon>
        <taxon>Solaneae</taxon>
        <taxon>Solanum</taxon>
    </lineage>
</organism>
<proteinExistence type="predicted"/>
<dbReference type="AlphaFoldDB" id="M1DXK1"/>
<dbReference type="HOGENOM" id="CLU_028647_7_0_1"/>
<dbReference type="Gramene" id="PGSC0003DMT400096028">
    <property type="protein sequence ID" value="PGSC0003DMT400096028"/>
    <property type="gene ID" value="PGSC0003DMG400045599"/>
</dbReference>
<dbReference type="EnsemblPlants" id="PGSC0003DMT400096028">
    <property type="protein sequence ID" value="PGSC0003DMT400096028"/>
    <property type="gene ID" value="PGSC0003DMG400045599"/>
</dbReference>
<evidence type="ECO:0000313" key="2">
    <source>
        <dbReference type="Proteomes" id="UP000011115"/>
    </source>
</evidence>
<accession>M1DXK1</accession>
<dbReference type="InParanoid" id="M1DXK1"/>
<protein>
    <submittedName>
        <fullName evidence="1">Integrase core domain containing protein</fullName>
    </submittedName>
</protein>
<evidence type="ECO:0000313" key="1">
    <source>
        <dbReference type="EnsemblPlants" id="PGSC0003DMT400096028"/>
    </source>
</evidence>
<reference evidence="2" key="1">
    <citation type="journal article" date="2011" name="Nature">
        <title>Genome sequence and analysis of the tuber crop potato.</title>
        <authorList>
            <consortium name="The Potato Genome Sequencing Consortium"/>
        </authorList>
    </citation>
    <scope>NUCLEOTIDE SEQUENCE [LARGE SCALE GENOMIC DNA]</scope>
    <source>
        <strain evidence="2">cv. DM1-3 516 R44</strain>
    </source>
</reference>
<dbReference type="Proteomes" id="UP000011115">
    <property type="component" value="Unassembled WGS sequence"/>
</dbReference>